<feature type="domain" description="Leucine-rich repeat-containing N-terminal plant-type" evidence="12">
    <location>
        <begin position="32"/>
        <end position="66"/>
    </location>
</feature>
<evidence type="ECO:0000256" key="4">
    <source>
        <dbReference type="ARBA" id="ARBA00022614"/>
    </source>
</evidence>
<keyword evidence="7" id="KW-0677">Repeat</keyword>
<gene>
    <name evidence="14" type="primary">LOC105036484</name>
</gene>
<keyword evidence="4" id="KW-0433">Leucine-rich repeat</keyword>
<dbReference type="InterPro" id="IPR032675">
    <property type="entry name" value="LRR_dom_sf"/>
</dbReference>
<comment type="similarity">
    <text evidence="2">Belongs to the RLP family.</text>
</comment>
<evidence type="ECO:0000256" key="3">
    <source>
        <dbReference type="ARBA" id="ARBA00022475"/>
    </source>
</evidence>
<proteinExistence type="inferred from homology"/>
<accession>A0A6I9QJ60</accession>
<keyword evidence="10" id="KW-0325">Glycoprotein</keyword>
<dbReference type="AlphaFoldDB" id="A0A6I9QJ60"/>
<evidence type="ECO:0000313" key="14">
    <source>
        <dbReference type="RefSeq" id="XP_010910550.1"/>
    </source>
</evidence>
<keyword evidence="5" id="KW-0812">Transmembrane</keyword>
<evidence type="ECO:0000259" key="12">
    <source>
        <dbReference type="Pfam" id="PF08263"/>
    </source>
</evidence>
<dbReference type="GO" id="GO:0005886">
    <property type="term" value="C:plasma membrane"/>
    <property type="evidence" value="ECO:0007669"/>
    <property type="project" value="UniProtKB-SubCell"/>
</dbReference>
<dbReference type="RefSeq" id="XP_010910550.1">
    <property type="nucleotide sequence ID" value="XM_010912248.3"/>
</dbReference>
<protein>
    <submittedName>
        <fullName evidence="14">Receptor-like protein EIX2</fullName>
    </submittedName>
</protein>
<evidence type="ECO:0000256" key="10">
    <source>
        <dbReference type="ARBA" id="ARBA00023180"/>
    </source>
</evidence>
<name>A0A6I9QJ60_ELAGV</name>
<dbReference type="FunFam" id="3.80.10.10:FF:000041">
    <property type="entry name" value="LRR receptor-like serine/threonine-protein kinase ERECTA"/>
    <property type="match status" value="2"/>
</dbReference>
<dbReference type="SUPFAM" id="SSF52058">
    <property type="entry name" value="L domain-like"/>
    <property type="match status" value="1"/>
</dbReference>
<reference evidence="14" key="1">
    <citation type="submission" date="2025-08" db="UniProtKB">
        <authorList>
            <consortium name="RefSeq"/>
        </authorList>
    </citation>
    <scope>IDENTIFICATION</scope>
</reference>
<dbReference type="InterPro" id="IPR046956">
    <property type="entry name" value="RLP23-like"/>
</dbReference>
<evidence type="ECO:0000256" key="11">
    <source>
        <dbReference type="SAM" id="SignalP"/>
    </source>
</evidence>
<dbReference type="Pfam" id="PF13516">
    <property type="entry name" value="LRR_6"/>
    <property type="match status" value="1"/>
</dbReference>
<organism evidence="13 14">
    <name type="scientific">Elaeis guineensis var. tenera</name>
    <name type="common">Oil palm</name>
    <dbReference type="NCBI Taxonomy" id="51953"/>
    <lineage>
        <taxon>Eukaryota</taxon>
        <taxon>Viridiplantae</taxon>
        <taxon>Streptophyta</taxon>
        <taxon>Embryophyta</taxon>
        <taxon>Tracheophyta</taxon>
        <taxon>Spermatophyta</taxon>
        <taxon>Magnoliopsida</taxon>
        <taxon>Liliopsida</taxon>
        <taxon>Arecaceae</taxon>
        <taxon>Arecoideae</taxon>
        <taxon>Cocoseae</taxon>
        <taxon>Elaeidinae</taxon>
        <taxon>Elaeis</taxon>
    </lineage>
</organism>
<dbReference type="SMART" id="SM00369">
    <property type="entry name" value="LRR_TYP"/>
    <property type="match status" value="6"/>
</dbReference>
<evidence type="ECO:0000256" key="8">
    <source>
        <dbReference type="ARBA" id="ARBA00022989"/>
    </source>
</evidence>
<dbReference type="Pfam" id="PF00560">
    <property type="entry name" value="LRR_1"/>
    <property type="match status" value="5"/>
</dbReference>
<dbReference type="InParanoid" id="A0A6I9QJ60"/>
<feature type="non-terminal residue" evidence="14">
    <location>
        <position position="484"/>
    </location>
</feature>
<dbReference type="Gene3D" id="3.80.10.10">
    <property type="entry name" value="Ribonuclease Inhibitor"/>
    <property type="match status" value="4"/>
</dbReference>
<evidence type="ECO:0000256" key="7">
    <source>
        <dbReference type="ARBA" id="ARBA00022737"/>
    </source>
</evidence>
<evidence type="ECO:0000256" key="2">
    <source>
        <dbReference type="ARBA" id="ARBA00009592"/>
    </source>
</evidence>
<dbReference type="FunFam" id="3.80.10.10:FF:000400">
    <property type="entry name" value="Nuclear pore complex protein NUP107"/>
    <property type="match status" value="1"/>
</dbReference>
<evidence type="ECO:0000256" key="9">
    <source>
        <dbReference type="ARBA" id="ARBA00023136"/>
    </source>
</evidence>
<keyword evidence="3" id="KW-1003">Cell membrane</keyword>
<dbReference type="InterPro" id="IPR001611">
    <property type="entry name" value="Leu-rich_rpt"/>
</dbReference>
<dbReference type="PRINTS" id="PR00019">
    <property type="entry name" value="LEURICHRPT"/>
</dbReference>
<evidence type="ECO:0000256" key="5">
    <source>
        <dbReference type="ARBA" id="ARBA00022692"/>
    </source>
</evidence>
<feature type="chain" id="PRO_5026745718" evidence="11">
    <location>
        <begin position="22"/>
        <end position="484"/>
    </location>
</feature>
<comment type="subcellular location">
    <subcellularLocation>
        <location evidence="1">Cell membrane</location>
        <topology evidence="1">Single-pass type I membrane protein</topology>
    </subcellularLocation>
</comment>
<keyword evidence="13" id="KW-1185">Reference proteome</keyword>
<keyword evidence="6 11" id="KW-0732">Signal</keyword>
<sequence length="484" mass="52632">MGGSVLLSLVLFLGYLCTATSTVSTPGCVKFERLALLKLKQSLKDPMDELASWKGINCCSWGGVGCHNRSGHVIRLKLDSMSLGGEINPSLLELKHLRSLDLSMNDFNGTNIPEFIGLLTKLKNLNLSNASFGGPIPHQLGNLSRLRYLDLGLNDIVPTRGLQDDDLRWVSNLSSLQYLDMSMVNLTKAGNWFYAINKIPSLLNCTLPKWLQNMTNLNLLDFSAQNYLYGPIPHAFGSMTSLSVLNLNLNQLDGEIPRTMGNLCSLEALDLSSNNITGQMTQLVEGLSQCFSNSSPKIGSLSLAHNSLSGPIPRSIEKLSSLEYLYLQSNKLIGTVPEGIGRLSKLIVLDVSSNSLTGVVSEAHFANLSVLEELYMSLNNLSLKTQKGFSKLDLSNAGISDAVPHSFWSLTTEIMYLNLSHNKIKGSLPWSLESISISLVDLSSNCFEGPLPRFGPDTLVLLLDDNSFKGPLPADIGVAMPIVG</sequence>
<keyword evidence="9" id="KW-0472">Membrane</keyword>
<dbReference type="OrthoDB" id="1060944at2759"/>
<dbReference type="Pfam" id="PF08263">
    <property type="entry name" value="LRRNT_2"/>
    <property type="match status" value="1"/>
</dbReference>
<evidence type="ECO:0000256" key="1">
    <source>
        <dbReference type="ARBA" id="ARBA00004251"/>
    </source>
</evidence>
<dbReference type="SMART" id="SM00365">
    <property type="entry name" value="LRR_SD22"/>
    <property type="match status" value="4"/>
</dbReference>
<dbReference type="PANTHER" id="PTHR48063">
    <property type="entry name" value="LRR RECEPTOR-LIKE KINASE"/>
    <property type="match status" value="1"/>
</dbReference>
<evidence type="ECO:0000313" key="13">
    <source>
        <dbReference type="Proteomes" id="UP000504607"/>
    </source>
</evidence>
<feature type="signal peptide" evidence="11">
    <location>
        <begin position="1"/>
        <end position="21"/>
    </location>
</feature>
<dbReference type="Proteomes" id="UP000504607">
    <property type="component" value="Unplaced"/>
</dbReference>
<dbReference type="InterPro" id="IPR003591">
    <property type="entry name" value="Leu-rich_rpt_typical-subtyp"/>
</dbReference>
<keyword evidence="8" id="KW-1133">Transmembrane helix</keyword>
<dbReference type="InterPro" id="IPR013210">
    <property type="entry name" value="LRR_N_plant-typ"/>
</dbReference>
<evidence type="ECO:0000256" key="6">
    <source>
        <dbReference type="ARBA" id="ARBA00022729"/>
    </source>
</evidence>
<dbReference type="PANTHER" id="PTHR48063:SF90">
    <property type="entry name" value="OS11G0565920 PROTEIN"/>
    <property type="match status" value="1"/>
</dbReference>